<dbReference type="RefSeq" id="WP_203271310.1">
    <property type="nucleotide sequence ID" value="NZ_JAFBID010000011.1"/>
</dbReference>
<gene>
    <name evidence="2" type="ORF">ACETIH_05895</name>
</gene>
<organism evidence="2 3">
    <name type="scientific">Microvirga arabica</name>
    <dbReference type="NCBI Taxonomy" id="1128671"/>
    <lineage>
        <taxon>Bacteria</taxon>
        <taxon>Pseudomonadati</taxon>
        <taxon>Pseudomonadota</taxon>
        <taxon>Alphaproteobacteria</taxon>
        <taxon>Hyphomicrobiales</taxon>
        <taxon>Methylobacteriaceae</taxon>
        <taxon>Microvirga</taxon>
    </lineage>
</organism>
<feature type="chain" id="PRO_5046240938" description="Rap1a immunity protein domain-containing protein" evidence="1">
    <location>
        <begin position="22"/>
        <end position="116"/>
    </location>
</feature>
<dbReference type="EMBL" id="JBHOMY010000013">
    <property type="protein sequence ID" value="MFC1456261.1"/>
    <property type="molecule type" value="Genomic_DNA"/>
</dbReference>
<evidence type="ECO:0000313" key="3">
    <source>
        <dbReference type="Proteomes" id="UP001593940"/>
    </source>
</evidence>
<name>A0ABV6Y4Q6_9HYPH</name>
<dbReference type="Proteomes" id="UP001593940">
    <property type="component" value="Unassembled WGS sequence"/>
</dbReference>
<reference evidence="2 3" key="1">
    <citation type="submission" date="2024-09" db="EMBL/GenBank/DDBJ databases">
        <title>Nodulacao em especies de Leguminosae Basais da Amazonia e Caracterizacao dos Rizobios e Bacterias Associadas aos Nodulos.</title>
        <authorList>
            <person name="Jambeiro I.C.A."/>
            <person name="Lopes I.S."/>
            <person name="Aguiar E.R.G.R."/>
            <person name="Santos A.F.J."/>
            <person name="Dos Santos J.M.F."/>
            <person name="Gross E."/>
        </authorList>
    </citation>
    <scope>NUCLEOTIDE SEQUENCE [LARGE SCALE GENOMIC DNA]</scope>
    <source>
        <strain evidence="2 3">BRUESC1165</strain>
    </source>
</reference>
<proteinExistence type="predicted"/>
<keyword evidence="1" id="KW-0732">Signal</keyword>
<feature type="signal peptide" evidence="1">
    <location>
        <begin position="1"/>
        <end position="21"/>
    </location>
</feature>
<keyword evidence="3" id="KW-1185">Reference proteome</keyword>
<evidence type="ECO:0000256" key="1">
    <source>
        <dbReference type="SAM" id="SignalP"/>
    </source>
</evidence>
<accession>A0ABV6Y4Q6</accession>
<sequence>MKHALMIALFGLAMTASPTHAAETTLDVAGECRSIAESDLSGCNCQGLYFASKFGSEEGAAALHLMGRSYVPEPRTAAASLYDRFGADTLNRVAYRIMATRDEVLSYCPFSAHAAD</sequence>
<comment type="caution">
    <text evidence="2">The sequence shown here is derived from an EMBL/GenBank/DDBJ whole genome shotgun (WGS) entry which is preliminary data.</text>
</comment>
<protein>
    <recommendedName>
        <fullName evidence="4">Rap1a immunity protein domain-containing protein</fullName>
    </recommendedName>
</protein>
<evidence type="ECO:0000313" key="2">
    <source>
        <dbReference type="EMBL" id="MFC1456261.1"/>
    </source>
</evidence>
<evidence type="ECO:0008006" key="4">
    <source>
        <dbReference type="Google" id="ProtNLM"/>
    </source>
</evidence>